<dbReference type="InterPro" id="IPR011032">
    <property type="entry name" value="GroES-like_sf"/>
</dbReference>
<name>A0A8H7VQ12_9FUNG</name>
<dbReference type="InterPro" id="IPR052711">
    <property type="entry name" value="Zinc_ADH-like"/>
</dbReference>
<dbReference type="InterPro" id="IPR013154">
    <property type="entry name" value="ADH-like_N"/>
</dbReference>
<dbReference type="AlphaFoldDB" id="A0A8H7VQ12"/>
<dbReference type="CDD" id="cd05188">
    <property type="entry name" value="MDR"/>
    <property type="match status" value="1"/>
</dbReference>
<dbReference type="EMBL" id="JAEPRB010000041">
    <property type="protein sequence ID" value="KAG2224558.1"/>
    <property type="molecule type" value="Genomic_DNA"/>
</dbReference>
<evidence type="ECO:0000313" key="3">
    <source>
        <dbReference type="Proteomes" id="UP000646827"/>
    </source>
</evidence>
<evidence type="ECO:0000313" key="2">
    <source>
        <dbReference type="EMBL" id="KAG2224558.1"/>
    </source>
</evidence>
<protein>
    <recommendedName>
        <fullName evidence="1">Enoyl reductase (ER) domain-containing protein</fullName>
    </recommendedName>
</protein>
<dbReference type="PANTHER" id="PTHR45033:SF3">
    <property type="entry name" value="DEHYDROGENASE, PUTATIVE (AFU_ORTHOLOGUE AFUA_2G13270)-RELATED"/>
    <property type="match status" value="1"/>
</dbReference>
<proteinExistence type="predicted"/>
<dbReference type="Gene3D" id="3.40.50.720">
    <property type="entry name" value="NAD(P)-binding Rossmann-like Domain"/>
    <property type="match status" value="1"/>
</dbReference>
<dbReference type="InterPro" id="IPR036291">
    <property type="entry name" value="NAD(P)-bd_dom_sf"/>
</dbReference>
<dbReference type="OrthoDB" id="449487at2759"/>
<reference evidence="2 3" key="1">
    <citation type="submission" date="2020-12" db="EMBL/GenBank/DDBJ databases">
        <title>Metabolic potential, ecology and presence of endohyphal bacteria is reflected in genomic diversity of Mucoromycotina.</title>
        <authorList>
            <person name="Muszewska A."/>
            <person name="Okrasinska A."/>
            <person name="Steczkiewicz K."/>
            <person name="Drgas O."/>
            <person name="Orlowska M."/>
            <person name="Perlinska-Lenart U."/>
            <person name="Aleksandrzak-Piekarczyk T."/>
            <person name="Szatraj K."/>
            <person name="Zielenkiewicz U."/>
            <person name="Pilsyk S."/>
            <person name="Malc E."/>
            <person name="Mieczkowski P."/>
            <person name="Kruszewska J.S."/>
            <person name="Biernat P."/>
            <person name="Pawlowska J."/>
        </authorList>
    </citation>
    <scope>NUCLEOTIDE SEQUENCE [LARGE SCALE GENOMIC DNA]</scope>
    <source>
        <strain evidence="2 3">CBS 142.35</strain>
    </source>
</reference>
<sequence length="350" mass="37701">MVAVVLNKTPRPNFKDTQFGFELVDKSVDQPKEHEALVEIQGVAFNHRDVWILQGFYPLPITPGSVLGSDGVGVVKKGKNNGQRVLICPGIGWDKDPRGPENDYYILGLLPAIGTFANEVVVEEADLAPCPEHLSTAEAAALPLAGLTAYRALFDKGCAKKGDHVLITGIGGGVAVYTLQFAVAEGINVWVTSSSAEKIDFAKKLGAKGGVNYKDPNCIDDLKKQLNGDKLQAVVDGAGGKIYAQLPKVLANGARMVNYGQTSDKSGNSMTSTDKGGIVFTMIHVFGNYDLRGSTMGSRREFHEMVAFVDKHKIKPLVSKVWKGLSEETVDEAIDYMANGHQQGKLVIEL</sequence>
<accession>A0A8H7VQ12</accession>
<dbReference type="Gene3D" id="3.90.180.10">
    <property type="entry name" value="Medium-chain alcohol dehydrogenases, catalytic domain"/>
    <property type="match status" value="1"/>
</dbReference>
<comment type="caution">
    <text evidence="2">The sequence shown here is derived from an EMBL/GenBank/DDBJ whole genome shotgun (WGS) entry which is preliminary data.</text>
</comment>
<dbReference type="Proteomes" id="UP000646827">
    <property type="component" value="Unassembled WGS sequence"/>
</dbReference>
<dbReference type="SUPFAM" id="SSF51735">
    <property type="entry name" value="NAD(P)-binding Rossmann-fold domains"/>
    <property type="match status" value="1"/>
</dbReference>
<gene>
    <name evidence="2" type="ORF">INT45_004403</name>
</gene>
<dbReference type="InterPro" id="IPR013149">
    <property type="entry name" value="ADH-like_C"/>
</dbReference>
<dbReference type="Pfam" id="PF00107">
    <property type="entry name" value="ADH_zinc_N"/>
    <property type="match status" value="1"/>
</dbReference>
<dbReference type="SMART" id="SM00829">
    <property type="entry name" value="PKS_ER"/>
    <property type="match status" value="1"/>
</dbReference>
<dbReference type="Pfam" id="PF08240">
    <property type="entry name" value="ADH_N"/>
    <property type="match status" value="1"/>
</dbReference>
<organism evidence="2 3">
    <name type="scientific">Circinella minor</name>
    <dbReference type="NCBI Taxonomy" id="1195481"/>
    <lineage>
        <taxon>Eukaryota</taxon>
        <taxon>Fungi</taxon>
        <taxon>Fungi incertae sedis</taxon>
        <taxon>Mucoromycota</taxon>
        <taxon>Mucoromycotina</taxon>
        <taxon>Mucoromycetes</taxon>
        <taxon>Mucorales</taxon>
        <taxon>Lichtheimiaceae</taxon>
        <taxon>Circinella</taxon>
    </lineage>
</organism>
<evidence type="ECO:0000259" key="1">
    <source>
        <dbReference type="SMART" id="SM00829"/>
    </source>
</evidence>
<dbReference type="PANTHER" id="PTHR45033">
    <property type="match status" value="1"/>
</dbReference>
<dbReference type="SUPFAM" id="SSF50129">
    <property type="entry name" value="GroES-like"/>
    <property type="match status" value="1"/>
</dbReference>
<feature type="domain" description="Enoyl reductase (ER)" evidence="1">
    <location>
        <begin position="16"/>
        <end position="348"/>
    </location>
</feature>
<dbReference type="GO" id="GO:0016491">
    <property type="term" value="F:oxidoreductase activity"/>
    <property type="evidence" value="ECO:0007669"/>
    <property type="project" value="InterPro"/>
</dbReference>
<keyword evidence="3" id="KW-1185">Reference proteome</keyword>
<dbReference type="InterPro" id="IPR020843">
    <property type="entry name" value="ER"/>
</dbReference>